<keyword evidence="2" id="KW-1185">Reference proteome</keyword>
<accession>A0ABW0HTK3</accession>
<comment type="caution">
    <text evidence="1">The sequence shown here is derived from an EMBL/GenBank/DDBJ whole genome shotgun (WGS) entry which is preliminary data.</text>
</comment>
<reference evidence="2" key="1">
    <citation type="journal article" date="2019" name="Int. J. Syst. Evol. Microbiol.">
        <title>The Global Catalogue of Microorganisms (GCM) 10K type strain sequencing project: providing services to taxonomists for standard genome sequencing and annotation.</title>
        <authorList>
            <consortium name="The Broad Institute Genomics Platform"/>
            <consortium name="The Broad Institute Genome Sequencing Center for Infectious Disease"/>
            <person name="Wu L."/>
            <person name="Ma J."/>
        </authorList>
    </citation>
    <scope>NUCLEOTIDE SEQUENCE [LARGE SCALE GENOMIC DNA]</scope>
    <source>
        <strain evidence="2">CGMCC 1.18575</strain>
    </source>
</reference>
<gene>
    <name evidence="1" type="ORF">ACFPOF_06420</name>
</gene>
<name>A0ABW0HTK3_9BACL</name>
<dbReference type="Proteomes" id="UP001596113">
    <property type="component" value="Unassembled WGS sequence"/>
</dbReference>
<sequence length="98" mass="10510">MLDQVISELKRIGVYDKGDGGVIAGIKGDSILIRDEASAIVGNVKDVLQTLKTITDDSGHVGIISTIDRFFEVWDALGAVMEDAESTDGFVLEQDLAK</sequence>
<proteinExistence type="predicted"/>
<protein>
    <submittedName>
        <fullName evidence="1">Uncharacterized protein</fullName>
    </submittedName>
</protein>
<dbReference type="EMBL" id="JBHSMI010000012">
    <property type="protein sequence ID" value="MFC5402367.1"/>
    <property type="molecule type" value="Genomic_DNA"/>
</dbReference>
<dbReference type="RefSeq" id="WP_378130750.1">
    <property type="nucleotide sequence ID" value="NZ_JBHSMI010000012.1"/>
</dbReference>
<organism evidence="1 2">
    <name type="scientific">Cohnella soli</name>
    <dbReference type="NCBI Taxonomy" id="425005"/>
    <lineage>
        <taxon>Bacteria</taxon>
        <taxon>Bacillati</taxon>
        <taxon>Bacillota</taxon>
        <taxon>Bacilli</taxon>
        <taxon>Bacillales</taxon>
        <taxon>Paenibacillaceae</taxon>
        <taxon>Cohnella</taxon>
    </lineage>
</organism>
<evidence type="ECO:0000313" key="2">
    <source>
        <dbReference type="Proteomes" id="UP001596113"/>
    </source>
</evidence>
<evidence type="ECO:0000313" key="1">
    <source>
        <dbReference type="EMBL" id="MFC5402367.1"/>
    </source>
</evidence>